<dbReference type="PANTHER" id="PTHR30349">
    <property type="entry name" value="PHAGE INTEGRASE-RELATED"/>
    <property type="match status" value="1"/>
</dbReference>
<accession>A0A8J7SJT5</accession>
<organism evidence="4 5">
    <name type="scientific">Marivibrio halodurans</name>
    <dbReference type="NCBI Taxonomy" id="2039722"/>
    <lineage>
        <taxon>Bacteria</taxon>
        <taxon>Pseudomonadati</taxon>
        <taxon>Pseudomonadota</taxon>
        <taxon>Alphaproteobacteria</taxon>
        <taxon>Rhodospirillales</taxon>
        <taxon>Rhodospirillaceae</taxon>
        <taxon>Marivibrio</taxon>
    </lineage>
</organism>
<evidence type="ECO:0000256" key="2">
    <source>
        <dbReference type="ARBA" id="ARBA00023172"/>
    </source>
</evidence>
<dbReference type="InterPro" id="IPR011010">
    <property type="entry name" value="DNA_brk_join_enz"/>
</dbReference>
<dbReference type="EMBL" id="JAGMWN010000006">
    <property type="protein sequence ID" value="MBP5857978.1"/>
    <property type="molecule type" value="Genomic_DNA"/>
</dbReference>
<dbReference type="InterPro" id="IPR013762">
    <property type="entry name" value="Integrase-like_cat_sf"/>
</dbReference>
<dbReference type="PROSITE" id="PS51898">
    <property type="entry name" value="TYR_RECOMBINASE"/>
    <property type="match status" value="1"/>
</dbReference>
<dbReference type="GO" id="GO:0015074">
    <property type="term" value="P:DNA integration"/>
    <property type="evidence" value="ECO:0007669"/>
    <property type="project" value="UniProtKB-KW"/>
</dbReference>
<evidence type="ECO:0000259" key="3">
    <source>
        <dbReference type="PROSITE" id="PS51898"/>
    </source>
</evidence>
<dbReference type="CDD" id="cd00796">
    <property type="entry name" value="INT_Rci_Hp1_C"/>
    <property type="match status" value="1"/>
</dbReference>
<evidence type="ECO:0000256" key="1">
    <source>
        <dbReference type="ARBA" id="ARBA00022908"/>
    </source>
</evidence>
<dbReference type="Gene3D" id="1.10.443.10">
    <property type="entry name" value="Intergrase catalytic core"/>
    <property type="match status" value="1"/>
</dbReference>
<sequence>MATIRKLPSGRFNVQIRRKNAHPISRTFDAMEDAQQWATEHELAGRAALKAGEGLTFLELGQRYCDTVLKGRPSRDIALNRVERIARNLPRQLTDISRQDVNAYRQIRLRAVSTTTCRDELVFIHRLYRWAHREMILDKAHHPSPCEDVYIPPSNKPRTKVIERSELDRLLANLPKTMRPIIELAYETAMRRSEIVRLTARHVHLSERVASVVEGKTGDRDVPLTQRAVELLREALARVKHPDAPLFPVVPHSVTTAVRRARQKAGLSPDIRLHQLRHTRITNVAKKGLNQAQIMMVSGHRDVRSVQRYTHLRVKDVVGLID</sequence>
<protein>
    <submittedName>
        <fullName evidence="4">Site-specific integrase</fullName>
    </submittedName>
</protein>
<proteinExistence type="predicted"/>
<dbReference type="Pfam" id="PF00589">
    <property type="entry name" value="Phage_integrase"/>
    <property type="match status" value="1"/>
</dbReference>
<keyword evidence="1" id="KW-0229">DNA integration</keyword>
<comment type="caution">
    <text evidence="4">The sequence shown here is derived from an EMBL/GenBank/DDBJ whole genome shotgun (WGS) entry which is preliminary data.</text>
</comment>
<dbReference type="InterPro" id="IPR002104">
    <property type="entry name" value="Integrase_catalytic"/>
</dbReference>
<dbReference type="InterPro" id="IPR050090">
    <property type="entry name" value="Tyrosine_recombinase_XerCD"/>
</dbReference>
<evidence type="ECO:0000313" key="5">
    <source>
        <dbReference type="Proteomes" id="UP000672602"/>
    </source>
</evidence>
<gene>
    <name evidence="4" type="ORF">KAJ83_13245</name>
</gene>
<dbReference type="PANTHER" id="PTHR30349:SF94">
    <property type="entry name" value="INTEGRASE_RECOMBINASE HI_1414-RELATED"/>
    <property type="match status" value="1"/>
</dbReference>
<dbReference type="RefSeq" id="WP_210682568.1">
    <property type="nucleotide sequence ID" value="NZ_JAGMWN010000006.1"/>
</dbReference>
<feature type="domain" description="Tyr recombinase" evidence="3">
    <location>
        <begin position="157"/>
        <end position="322"/>
    </location>
</feature>
<keyword evidence="5" id="KW-1185">Reference proteome</keyword>
<dbReference type="GO" id="GO:0006310">
    <property type="term" value="P:DNA recombination"/>
    <property type="evidence" value="ECO:0007669"/>
    <property type="project" value="UniProtKB-KW"/>
</dbReference>
<reference evidence="4" key="1">
    <citation type="submission" date="2021-04" db="EMBL/GenBank/DDBJ databases">
        <authorList>
            <person name="Zhang D.-C."/>
        </authorList>
    </citation>
    <scope>NUCLEOTIDE SEQUENCE</scope>
    <source>
        <strain evidence="4">CGMCC 1.15697</strain>
    </source>
</reference>
<dbReference type="SUPFAM" id="SSF56349">
    <property type="entry name" value="DNA breaking-rejoining enzymes"/>
    <property type="match status" value="1"/>
</dbReference>
<dbReference type="Proteomes" id="UP000672602">
    <property type="component" value="Unassembled WGS sequence"/>
</dbReference>
<keyword evidence="2" id="KW-0233">DNA recombination</keyword>
<evidence type="ECO:0000313" key="4">
    <source>
        <dbReference type="EMBL" id="MBP5857978.1"/>
    </source>
</evidence>
<dbReference type="AlphaFoldDB" id="A0A8J7SJT5"/>
<name>A0A8J7SJT5_9PROT</name>
<dbReference type="GO" id="GO:0003677">
    <property type="term" value="F:DNA binding"/>
    <property type="evidence" value="ECO:0007669"/>
    <property type="project" value="InterPro"/>
</dbReference>